<dbReference type="Gene3D" id="3.30.710.10">
    <property type="entry name" value="Potassium Channel Kv1.1, Chain A"/>
    <property type="match status" value="1"/>
</dbReference>
<protein>
    <recommendedName>
        <fullName evidence="4">BTB domain-containing protein</fullName>
    </recommendedName>
</protein>
<dbReference type="AlphaFoldDB" id="A0AAD4FA40"/>
<evidence type="ECO:0000313" key="2">
    <source>
        <dbReference type="EMBL" id="KAG9185660.1"/>
    </source>
</evidence>
<gene>
    <name evidence="2" type="ORF">G6011_06991</name>
</gene>
<proteinExistence type="predicted"/>
<dbReference type="EMBL" id="JAANER010000010">
    <property type="protein sequence ID" value="KAG9185660.1"/>
    <property type="molecule type" value="Genomic_DNA"/>
</dbReference>
<name>A0AAD4FA40_9PLEO</name>
<evidence type="ECO:0000256" key="1">
    <source>
        <dbReference type="SAM" id="MobiDB-lite"/>
    </source>
</evidence>
<dbReference type="SUPFAM" id="SSF54695">
    <property type="entry name" value="POZ domain"/>
    <property type="match status" value="1"/>
</dbReference>
<reference evidence="2" key="1">
    <citation type="submission" date="2021-07" db="EMBL/GenBank/DDBJ databases">
        <title>Genome Resource of American Ginseng Black Spot Pathogen Alternaria panax.</title>
        <authorList>
            <person name="Qiu C."/>
            <person name="Wang W."/>
            <person name="Liu Z."/>
        </authorList>
    </citation>
    <scope>NUCLEOTIDE SEQUENCE</scope>
    <source>
        <strain evidence="2">BNCC115425</strain>
    </source>
</reference>
<feature type="compositionally biased region" description="Low complexity" evidence="1">
    <location>
        <begin position="12"/>
        <end position="26"/>
    </location>
</feature>
<dbReference type="Proteomes" id="UP001199106">
    <property type="component" value="Unassembled WGS sequence"/>
</dbReference>
<evidence type="ECO:0000313" key="3">
    <source>
        <dbReference type="Proteomes" id="UP001199106"/>
    </source>
</evidence>
<sequence length="435" mass="48202">MAITYESAVENSTTTTPPVTPSRASTLATPSVGRSSVFMEPPRMDNAADFKAYPHIPNSAGHNPPQMLMQTLITIECGPDLKTKLTVHEEILCCHSNQLQGQFSKAKTARTDYEKAGEFREKLAAYVFPEASQKDYEGGHFDLQVKPLIKSAAEKYPLLGYATHVKKIIMDEVNSQIHAKNIKKAAQKPSQIATDLSLSGRLDLLKPHAVHAVAEKLYLSLHEIKKAEVKKAIKDPFKAAAQHRLILPNTKETTVRVLMQWIYRGQFLYQGYEQLYSVLKLATQLGVDALASSCLRQMYNAANNSLLHASTHGVLLQTLLGYGPDAATDDVVGVVFKHAVKDDDAPKELKSLVVNTLAAMLDPELWQHFKDLVKHSMALQVIEAMIGLRQHVKLETDDQEDRVKPEGEGAAYIQSNFPVDDEQMSCVGDCDEKQV</sequence>
<feature type="region of interest" description="Disordered" evidence="1">
    <location>
        <begin position="1"/>
        <end position="40"/>
    </location>
</feature>
<accession>A0AAD4FA40</accession>
<keyword evidence="3" id="KW-1185">Reference proteome</keyword>
<organism evidence="2 3">
    <name type="scientific">Alternaria panax</name>
    <dbReference type="NCBI Taxonomy" id="48097"/>
    <lineage>
        <taxon>Eukaryota</taxon>
        <taxon>Fungi</taxon>
        <taxon>Dikarya</taxon>
        <taxon>Ascomycota</taxon>
        <taxon>Pezizomycotina</taxon>
        <taxon>Dothideomycetes</taxon>
        <taxon>Pleosporomycetidae</taxon>
        <taxon>Pleosporales</taxon>
        <taxon>Pleosporineae</taxon>
        <taxon>Pleosporaceae</taxon>
        <taxon>Alternaria</taxon>
        <taxon>Alternaria sect. Panax</taxon>
    </lineage>
</organism>
<evidence type="ECO:0008006" key="4">
    <source>
        <dbReference type="Google" id="ProtNLM"/>
    </source>
</evidence>
<dbReference type="InterPro" id="IPR011333">
    <property type="entry name" value="SKP1/BTB/POZ_sf"/>
</dbReference>
<comment type="caution">
    <text evidence="2">The sequence shown here is derived from an EMBL/GenBank/DDBJ whole genome shotgun (WGS) entry which is preliminary data.</text>
</comment>